<comment type="catalytic activity">
    <reaction evidence="6">
        <text>a 5'-end NAD(+)-phospho-ribonucleoside in mRNA + H2O = a 5'-end phospho-ribonucleoside in mRNA + NAD(+) + H(+)</text>
        <dbReference type="Rhea" id="RHEA:60880"/>
        <dbReference type="Rhea" id="RHEA-COMP:15692"/>
        <dbReference type="Rhea" id="RHEA-COMP:15698"/>
        <dbReference type="ChEBI" id="CHEBI:15377"/>
        <dbReference type="ChEBI" id="CHEBI:15378"/>
        <dbReference type="ChEBI" id="CHEBI:57540"/>
        <dbReference type="ChEBI" id="CHEBI:138282"/>
        <dbReference type="ChEBI" id="CHEBI:144029"/>
    </reaction>
    <physiologicalReaction direction="left-to-right" evidence="6">
        <dbReference type="Rhea" id="RHEA:60881"/>
    </physiologicalReaction>
</comment>
<dbReference type="OrthoDB" id="5853397at2759"/>
<organism evidence="10 11">
    <name type="scientific">Pichia sorbitophila (strain ATCC MYA-4447 / BCRC 22081 / CBS 7064 / NBRC 10061 / NRRL Y-12695)</name>
    <name type="common">Hybrid yeast</name>
    <dbReference type="NCBI Taxonomy" id="559304"/>
    <lineage>
        <taxon>Eukaryota</taxon>
        <taxon>Fungi</taxon>
        <taxon>Dikarya</taxon>
        <taxon>Ascomycota</taxon>
        <taxon>Saccharomycotina</taxon>
        <taxon>Pichiomycetes</taxon>
        <taxon>Debaryomycetaceae</taxon>
        <taxon>Millerozyma</taxon>
    </lineage>
</organism>
<sequence length="395" mass="44463">MTCSSSISTYVQLDDIVSKCDDSWVTKQVNSEPAPSEVLHYTKKSDGSKCYDDKSGLKVLKIPIGRTKGKERKNRKTKTNIIGADLSIGAGSFLKRENKDVFSLQDVFDAVEHLVETSANKEKEKLRLQRSIISTRRTLLKLMLLPVNTCKSFAFDIISYKGLIILNYDWDDVQDLTQSLQNFSLETQRLQQYSGFAFEDLVTESSAADQASEYYSLFRSEYSNFDLLFSAEIDAATDIKGGPSNYVELKTHSDGCARSPVSISRKFLHSWCQTKLVAGKHVVIGFRSKDYKITSVKAYSTSDLPNSISLSLLRPSPLDTLSCNKIKAKYHHLVSWIYQTALSLSRDGELRQFKLVCNADHNEDHSISLIASETDLFSTKHKPALTPNWLKDYLG</sequence>
<evidence type="ECO:0000259" key="8">
    <source>
        <dbReference type="Pfam" id="PF08652"/>
    </source>
</evidence>
<dbReference type="AlphaFoldDB" id="G8YGQ4"/>
<reference evidence="10" key="1">
    <citation type="submission" date="2011-10" db="EMBL/GenBank/DDBJ databases">
        <authorList>
            <person name="Genoscope - CEA"/>
        </authorList>
    </citation>
    <scope>NUCLEOTIDE SEQUENCE</scope>
</reference>
<dbReference type="GO" id="GO:0000166">
    <property type="term" value="F:nucleotide binding"/>
    <property type="evidence" value="ECO:0007669"/>
    <property type="project" value="UniProtKB-KW"/>
</dbReference>
<evidence type="ECO:0000256" key="7">
    <source>
        <dbReference type="RuleBase" id="RU367113"/>
    </source>
</evidence>
<accession>G8YGQ4</accession>
<keyword evidence="7" id="KW-0694">RNA-binding</keyword>
<evidence type="ECO:0000256" key="1">
    <source>
        <dbReference type="ARBA" id="ARBA00001968"/>
    </source>
</evidence>
<dbReference type="EMBL" id="FO082052">
    <property type="protein sequence ID" value="CCE80606.1"/>
    <property type="molecule type" value="Genomic_DNA"/>
</dbReference>
<dbReference type="Proteomes" id="UP000005222">
    <property type="component" value="Chromosome H"/>
</dbReference>
<dbReference type="PANTHER" id="PTHR12395:SF9">
    <property type="entry name" value="DECAPPING AND EXORIBONUCLEASE PROTEIN"/>
    <property type="match status" value="1"/>
</dbReference>
<proteinExistence type="inferred from homology"/>
<keyword evidence="7" id="KW-0539">Nucleus</keyword>
<evidence type="ECO:0000313" key="10">
    <source>
        <dbReference type="EMBL" id="CCE80606.1"/>
    </source>
</evidence>
<reference evidence="11" key="2">
    <citation type="journal article" date="2012" name="G3 (Bethesda)">
        <title>Pichia sorbitophila, an interspecies yeast hybrid reveals early steps of genome resolution following polyploidization.</title>
        <authorList>
            <person name="Leh Louis V."/>
            <person name="Despons L."/>
            <person name="Friedrich A."/>
            <person name="Martin T."/>
            <person name="Durrens P."/>
            <person name="Casaregola S."/>
            <person name="Neuveglise C."/>
            <person name="Fairhead C."/>
            <person name="Marck C."/>
            <person name="Cruz J.A."/>
            <person name="Straub M.L."/>
            <person name="Kugler V."/>
            <person name="Sacerdot C."/>
            <person name="Uzunov Z."/>
            <person name="Thierry A."/>
            <person name="Weiss S."/>
            <person name="Bleykasten C."/>
            <person name="De Montigny J."/>
            <person name="Jacques N."/>
            <person name="Jung P."/>
            <person name="Lemaire M."/>
            <person name="Mallet S."/>
            <person name="Morel G."/>
            <person name="Richard G.F."/>
            <person name="Sarkar A."/>
            <person name="Savel G."/>
            <person name="Schacherer J."/>
            <person name="Seret M.L."/>
            <person name="Talla E."/>
            <person name="Samson G."/>
            <person name="Jubin C."/>
            <person name="Poulain J."/>
            <person name="Vacherie B."/>
            <person name="Barbe V."/>
            <person name="Pelletier E."/>
            <person name="Sherman D.J."/>
            <person name="Westhof E."/>
            <person name="Weissenbach J."/>
            <person name="Baret P.V."/>
            <person name="Wincker P."/>
            <person name="Gaillardin C."/>
            <person name="Dujon B."/>
            <person name="Souciet J.L."/>
        </authorList>
    </citation>
    <scope>NUCLEOTIDE SEQUENCE [LARGE SCALE GENOMIC DNA]</scope>
    <source>
        <strain evidence="11">ATCC MYA-4447 / BCRC 22081 / CBS 7064 / NBRC 10061 / NRRL Y-12695</strain>
    </source>
</reference>
<comment type="catalytic activity">
    <reaction evidence="5">
        <text>a 5'-end triphospho-ribonucleoside in mRNA + H2O = a 5'-end phospho-ribonucleoside in mRNA + diphosphate + H(+)</text>
        <dbReference type="Rhea" id="RHEA:78683"/>
        <dbReference type="Rhea" id="RHEA-COMP:15692"/>
        <dbReference type="Rhea" id="RHEA-COMP:17164"/>
        <dbReference type="ChEBI" id="CHEBI:15377"/>
        <dbReference type="ChEBI" id="CHEBI:15378"/>
        <dbReference type="ChEBI" id="CHEBI:33019"/>
        <dbReference type="ChEBI" id="CHEBI:138282"/>
        <dbReference type="ChEBI" id="CHEBI:167618"/>
    </reaction>
    <physiologicalReaction direction="left-to-right" evidence="5">
        <dbReference type="Rhea" id="RHEA:78684"/>
    </physiologicalReaction>
</comment>
<comment type="cofactor">
    <cofactor evidence="1 7">
        <name>a divalent metal cation</name>
        <dbReference type="ChEBI" id="CHEBI:60240"/>
    </cofactor>
</comment>
<feature type="domain" description="RAI1-like" evidence="8">
    <location>
        <begin position="35"/>
        <end position="388"/>
    </location>
</feature>
<keyword evidence="11" id="KW-1185">Reference proteome</keyword>
<dbReference type="EC" id="3.6.1.-" evidence="7"/>
<dbReference type="STRING" id="559304.G8YGQ4"/>
<dbReference type="InParanoid" id="G8YGQ4"/>
<protein>
    <recommendedName>
        <fullName evidence="7">Decapping nuclease</fullName>
        <ecNumber evidence="7">3.6.1.-</ecNumber>
    </recommendedName>
</protein>
<dbReference type="GO" id="GO:0005634">
    <property type="term" value="C:nucleus"/>
    <property type="evidence" value="ECO:0007669"/>
    <property type="project" value="UniProtKB-SubCell"/>
</dbReference>
<comment type="similarity">
    <text evidence="2 7">Belongs to the DXO/Dom3Z family.</text>
</comment>
<dbReference type="GO" id="GO:0034353">
    <property type="term" value="F:mRNA 5'-diphosphatase activity"/>
    <property type="evidence" value="ECO:0007669"/>
    <property type="project" value="TreeGrafter"/>
</dbReference>
<evidence type="ECO:0000256" key="4">
    <source>
        <dbReference type="ARBA" id="ARBA00044676"/>
    </source>
</evidence>
<evidence type="ECO:0000256" key="3">
    <source>
        <dbReference type="ARBA" id="ARBA00022722"/>
    </source>
</evidence>
<dbReference type="Pfam" id="PF08652">
    <property type="entry name" value="RAI1"/>
    <property type="match status" value="1"/>
</dbReference>
<comment type="function">
    <text evidence="7">Decapping enzyme for NAD-capped RNAs: specifically hydrolyzes the nicotinamide adenine dinucleotide (NAD) cap from a subset of RNAs by removing the entire NAD moiety from the 5'-end of an NAD-capped RNA.</text>
</comment>
<dbReference type="InterPro" id="IPR039039">
    <property type="entry name" value="RAI1-like_fam"/>
</dbReference>
<evidence type="ECO:0000256" key="6">
    <source>
        <dbReference type="ARBA" id="ARBA00048124"/>
    </source>
</evidence>
<dbReference type="Proteomes" id="UP000005222">
    <property type="component" value="Chromosome G"/>
</dbReference>
<comment type="catalytic activity">
    <reaction evidence="4">
        <text>a 5'-end (N(7)-methyl 5'-triphosphoguanosine)-ribonucleoside-ribonucleotide in mRNA + H2O = a (N(7)-methyl 5'-triphosphoguanosine)-nucleoside + a 5'-end phospho-ribonucleoside in mRNA + H(+)</text>
        <dbReference type="Rhea" id="RHEA:66928"/>
        <dbReference type="Rhea" id="RHEA-COMP:15692"/>
        <dbReference type="Rhea" id="RHEA-COMP:17313"/>
        <dbReference type="ChEBI" id="CHEBI:15377"/>
        <dbReference type="ChEBI" id="CHEBI:15378"/>
        <dbReference type="ChEBI" id="CHEBI:138282"/>
        <dbReference type="ChEBI" id="CHEBI:172876"/>
        <dbReference type="ChEBI" id="CHEBI:172877"/>
    </reaction>
    <physiologicalReaction direction="left-to-right" evidence="4">
        <dbReference type="Rhea" id="RHEA:66929"/>
    </physiologicalReaction>
</comment>
<keyword evidence="7" id="KW-0547">Nucleotide-binding</keyword>
<name>G8YGQ4_PICSO</name>
<evidence type="ECO:0000256" key="5">
    <source>
        <dbReference type="ARBA" id="ARBA00044692"/>
    </source>
</evidence>
<gene>
    <name evidence="10" type="primary">Piso0_002932</name>
    <name evidence="9" type="ORF">GNLVRS01_PISO0G01194g</name>
    <name evidence="10" type="ORF">GNLVRS01_PISO0H01195g</name>
</gene>
<keyword evidence="3 7" id="KW-0540">Nuclease</keyword>
<keyword evidence="7" id="KW-0378">Hydrolase</keyword>
<dbReference type="GO" id="GO:0110155">
    <property type="term" value="P:NAD-cap decapping"/>
    <property type="evidence" value="ECO:0007669"/>
    <property type="project" value="TreeGrafter"/>
</dbReference>
<dbReference type="GO" id="GO:0000956">
    <property type="term" value="P:nuclear-transcribed mRNA catabolic process"/>
    <property type="evidence" value="ECO:0007669"/>
    <property type="project" value="TreeGrafter"/>
</dbReference>
<dbReference type="GO" id="GO:0004518">
    <property type="term" value="F:nuclease activity"/>
    <property type="evidence" value="ECO:0007669"/>
    <property type="project" value="UniProtKB-KW"/>
</dbReference>
<dbReference type="HOGENOM" id="CLU_674429_0_0_1"/>
<evidence type="ECO:0000256" key="2">
    <source>
        <dbReference type="ARBA" id="ARBA00006562"/>
    </source>
</evidence>
<keyword evidence="7" id="KW-0479">Metal-binding</keyword>
<dbReference type="InterPro" id="IPR013961">
    <property type="entry name" value="RAI1"/>
</dbReference>
<comment type="subcellular location">
    <subcellularLocation>
        <location evidence="7">Nucleus</location>
    </subcellularLocation>
</comment>
<dbReference type="PANTHER" id="PTHR12395">
    <property type="entry name" value="DOM-3 RELATED"/>
    <property type="match status" value="1"/>
</dbReference>
<dbReference type="EMBL" id="FO082053">
    <property type="protein sequence ID" value="CCE79841.1"/>
    <property type="molecule type" value="Genomic_DNA"/>
</dbReference>
<dbReference type="GO" id="GO:0005829">
    <property type="term" value="C:cytosol"/>
    <property type="evidence" value="ECO:0007669"/>
    <property type="project" value="TreeGrafter"/>
</dbReference>
<dbReference type="eggNOG" id="KOG1982">
    <property type="taxonomic scope" value="Eukaryota"/>
</dbReference>
<evidence type="ECO:0000313" key="11">
    <source>
        <dbReference type="Proteomes" id="UP000005222"/>
    </source>
</evidence>
<dbReference type="GO" id="GO:0046872">
    <property type="term" value="F:metal ion binding"/>
    <property type="evidence" value="ECO:0007669"/>
    <property type="project" value="UniProtKB-KW"/>
</dbReference>
<evidence type="ECO:0000313" key="9">
    <source>
        <dbReference type="EMBL" id="CCE79841.1"/>
    </source>
</evidence>
<dbReference type="GO" id="GO:0003723">
    <property type="term" value="F:RNA binding"/>
    <property type="evidence" value="ECO:0007669"/>
    <property type="project" value="UniProtKB-KW"/>
</dbReference>